<keyword evidence="3" id="KW-1185">Reference proteome</keyword>
<feature type="signal peptide" evidence="1">
    <location>
        <begin position="1"/>
        <end position="21"/>
    </location>
</feature>
<dbReference type="EMBL" id="JBHRYQ010000001">
    <property type="protein sequence ID" value="MFC3810522.1"/>
    <property type="molecule type" value="Genomic_DNA"/>
</dbReference>
<dbReference type="RefSeq" id="WP_379836748.1">
    <property type="nucleotide sequence ID" value="NZ_JBHRYQ010000001.1"/>
</dbReference>
<gene>
    <name evidence="2" type="ORF">ACFOOI_07655</name>
</gene>
<evidence type="ECO:0000313" key="2">
    <source>
        <dbReference type="EMBL" id="MFC3810522.1"/>
    </source>
</evidence>
<comment type="caution">
    <text evidence="2">The sequence shown here is derived from an EMBL/GenBank/DDBJ whole genome shotgun (WGS) entry which is preliminary data.</text>
</comment>
<evidence type="ECO:0000256" key="1">
    <source>
        <dbReference type="SAM" id="SignalP"/>
    </source>
</evidence>
<reference evidence="3" key="1">
    <citation type="journal article" date="2019" name="Int. J. Syst. Evol. Microbiol.">
        <title>The Global Catalogue of Microorganisms (GCM) 10K type strain sequencing project: providing services to taxonomists for standard genome sequencing and annotation.</title>
        <authorList>
            <consortium name="The Broad Institute Genomics Platform"/>
            <consortium name="The Broad Institute Genome Sequencing Center for Infectious Disease"/>
            <person name="Wu L."/>
            <person name="Ma J."/>
        </authorList>
    </citation>
    <scope>NUCLEOTIDE SEQUENCE [LARGE SCALE GENOMIC DNA]</scope>
    <source>
        <strain evidence="3">CECT 7956</strain>
    </source>
</reference>
<organism evidence="2 3">
    <name type="scientific">Lacihabitans lacunae</name>
    <dbReference type="NCBI Taxonomy" id="1028214"/>
    <lineage>
        <taxon>Bacteria</taxon>
        <taxon>Pseudomonadati</taxon>
        <taxon>Bacteroidota</taxon>
        <taxon>Cytophagia</taxon>
        <taxon>Cytophagales</taxon>
        <taxon>Leadbetterellaceae</taxon>
        <taxon>Lacihabitans</taxon>
    </lineage>
</organism>
<feature type="chain" id="PRO_5047145705" evidence="1">
    <location>
        <begin position="22"/>
        <end position="257"/>
    </location>
</feature>
<dbReference type="Proteomes" id="UP001595616">
    <property type="component" value="Unassembled WGS sequence"/>
</dbReference>
<accession>A0ABV7YW48</accession>
<protein>
    <submittedName>
        <fullName evidence="2">Uncharacterized protein</fullName>
    </submittedName>
</protein>
<evidence type="ECO:0000313" key="3">
    <source>
        <dbReference type="Proteomes" id="UP001595616"/>
    </source>
</evidence>
<sequence length="257" mass="28494">MTNQTKIIFLSLLISSFSAFSQKEDEKKLEDTKTLAYGVTTNNYSSLLGGVVIRSSTPFKINKNKAINRYLALEAVNLKNPREKGIISAYGTKFIFGKTNYLFSLRPEYGREFYIFDKAGENSIGFSAILAAGPSFGLQKPYYIKYINGRGESPQTVPFNADIHTDIGKIVGAGNILQGFFNGLKVIPGAHVKAAANLDMNSFNNNVTGFEIGTVLEFFVKEPEIIASKFSKNPQAFTTVYLTLYFGNKKLLKNKKI</sequence>
<name>A0ABV7YW48_9BACT</name>
<keyword evidence="1" id="KW-0732">Signal</keyword>
<proteinExistence type="predicted"/>